<proteinExistence type="predicted"/>
<evidence type="ECO:0000313" key="2">
    <source>
        <dbReference type="Proteomes" id="UP000829447"/>
    </source>
</evidence>
<gene>
    <name evidence="1" type="ORF">PGIGA_G00196510</name>
</gene>
<evidence type="ECO:0000313" key="1">
    <source>
        <dbReference type="EMBL" id="MCI4395826.1"/>
    </source>
</evidence>
<comment type="caution">
    <text evidence="1">The sequence shown here is derived from an EMBL/GenBank/DDBJ whole genome shotgun (WGS) entry which is preliminary data.</text>
</comment>
<reference evidence="1 2" key="1">
    <citation type="journal article" date="2022" name="bioRxiv">
        <title>An ancient truncated duplication of the anti-Mullerian hormone receptor type 2 gene is a potential conserved master sex determinant in the Pangasiidae catfish family.</title>
        <authorList>
            <person name="Wen M."/>
            <person name="Pan Q."/>
            <person name="Jouanno E."/>
            <person name="Montfort J."/>
            <person name="Zahm M."/>
            <person name="Cabau C."/>
            <person name="Klopp C."/>
            <person name="Iampietro C."/>
            <person name="Roques C."/>
            <person name="Bouchez O."/>
            <person name="Castinel A."/>
            <person name="Donnadieu C."/>
            <person name="Parrinello H."/>
            <person name="Poncet C."/>
            <person name="Belmonte E."/>
            <person name="Gautier V."/>
            <person name="Avarre J.-C."/>
            <person name="Dugue R."/>
            <person name="Gustiano R."/>
            <person name="Ha T.T.T."/>
            <person name="Campet M."/>
            <person name="Sriphairoj K."/>
            <person name="Ribolli J."/>
            <person name="de Almeida F.L."/>
            <person name="Desvignes T."/>
            <person name="Postlethwait J.H."/>
            <person name="Bucao C.F."/>
            <person name="Robinson-Rechavi M."/>
            <person name="Bobe J."/>
            <person name="Herpin A."/>
            <person name="Guiguen Y."/>
        </authorList>
    </citation>
    <scope>NUCLEOTIDE SEQUENCE [LARGE SCALE GENOMIC DNA]</scope>
    <source>
        <strain evidence="1">YG-Dec2019</strain>
    </source>
</reference>
<dbReference type="Proteomes" id="UP000829447">
    <property type="component" value="Linkage Group LG30"/>
</dbReference>
<sequence>MHEHLKRKHPGLVSKVPDGSSKQRRVDDFVLRRGICTPEMARILTNSVLNMLVYDMRPISMMDGEGFKEMIHTFNPDYVLPSRTHFTKLMEEKYETILNHVKDTLKSASGKIALTADAWTSLATKAYLGITCHYLSDDWVFKKYCLTTMPLEERHTGANIAGWIEEALEKVGLPPSKIVGIVHDNACNIVLAANILHDRHGWLSVRCAGHTLQLLVNHALKQTQISNALGAARALVEHFKKSELASTKLKLKQKQMGTPDHHLIQDVSTRWNSTYYMIIRLLEQRWPVTATLSDPTATQQGRRYLDLKPDQWTLLEHLAKALEPFECATVFLSGESYVTISTLPPLYRGLLKSTSIAYDVAPVQAFQTAASLEMTEYCSDVVSVTDDDDPSKHIIAAALDPRFRKLKFLTPQEKFSVQNGDESETDQQALHEQLVSNEVLMYFAEPPILKKQCPLSWWKLNETKYPTLAILAKSFLCIPATSTPSERLFSVAGNIVSKKRASLDPDHVDMLTFMHCNKP</sequence>
<organism evidence="1 2">
    <name type="scientific">Pangasianodon gigas</name>
    <name type="common">Mekong giant catfish</name>
    <name type="synonym">Pangasius gigas</name>
    <dbReference type="NCBI Taxonomy" id="30993"/>
    <lineage>
        <taxon>Eukaryota</taxon>
        <taxon>Metazoa</taxon>
        <taxon>Chordata</taxon>
        <taxon>Craniata</taxon>
        <taxon>Vertebrata</taxon>
        <taxon>Euteleostomi</taxon>
        <taxon>Actinopterygii</taxon>
        <taxon>Neopterygii</taxon>
        <taxon>Teleostei</taxon>
        <taxon>Ostariophysi</taxon>
        <taxon>Siluriformes</taxon>
        <taxon>Pangasiidae</taxon>
        <taxon>Pangasianodon</taxon>
    </lineage>
</organism>
<accession>A0ACC5XY15</accession>
<protein>
    <submittedName>
        <fullName evidence="1">Uncharacterized protein</fullName>
    </submittedName>
</protein>
<name>A0ACC5XY15_PANGG</name>
<dbReference type="EMBL" id="CM040483">
    <property type="protein sequence ID" value="MCI4395826.1"/>
    <property type="molecule type" value="Genomic_DNA"/>
</dbReference>
<keyword evidence="2" id="KW-1185">Reference proteome</keyword>